<dbReference type="Gene3D" id="3.40.630.30">
    <property type="match status" value="1"/>
</dbReference>
<keyword evidence="2" id="KW-0808">Transferase</keyword>
<dbReference type="eggNOG" id="COG0454">
    <property type="taxonomic scope" value="Bacteria"/>
</dbReference>
<dbReference type="STRING" id="349163.Acry_0863"/>
<dbReference type="KEGG" id="acr:Acry_0863"/>
<accession>A5FWV0</accession>
<organism evidence="2 3">
    <name type="scientific">Acidiphilium cryptum (strain JF-5)</name>
    <dbReference type="NCBI Taxonomy" id="349163"/>
    <lineage>
        <taxon>Bacteria</taxon>
        <taxon>Pseudomonadati</taxon>
        <taxon>Pseudomonadota</taxon>
        <taxon>Alphaproteobacteria</taxon>
        <taxon>Acetobacterales</taxon>
        <taxon>Acidocellaceae</taxon>
        <taxon>Acidiphilium</taxon>
    </lineage>
</organism>
<sequence length="199" mass="22525">MLEYARVRPGEPFDRVQVTVTFLRMDRHPPRTWPALPPGAAIEYVPHMDVATYRDLYDRVGQPWLWWLRRIMPDAMLARHLADPAVAIHVLRVDGAVAGFFELDATPWPDVNLSYFGLLPGAIGRGLGFALLGAAIEQVFAGPVRGMTVNTCTADHPRALPNYLRAGFRIVRRIDEMWDIPRRLGFEVPDHLRPAQRPA</sequence>
<feature type="domain" description="N-acetyltransferase" evidence="1">
    <location>
        <begin position="40"/>
        <end position="189"/>
    </location>
</feature>
<reference evidence="2 3" key="1">
    <citation type="submission" date="2007-05" db="EMBL/GenBank/DDBJ databases">
        <title>Complete sequence of chromosome of Acidiphilium cryptum JF-5.</title>
        <authorList>
            <consortium name="US DOE Joint Genome Institute"/>
            <person name="Copeland A."/>
            <person name="Lucas S."/>
            <person name="Lapidus A."/>
            <person name="Barry K."/>
            <person name="Detter J.C."/>
            <person name="Glavina del Rio T."/>
            <person name="Hammon N."/>
            <person name="Israni S."/>
            <person name="Dalin E."/>
            <person name="Tice H."/>
            <person name="Pitluck S."/>
            <person name="Sims D."/>
            <person name="Brettin T."/>
            <person name="Bruce D."/>
            <person name="Han C."/>
            <person name="Schmutz J."/>
            <person name="Larimer F."/>
            <person name="Land M."/>
            <person name="Hauser L."/>
            <person name="Kyrpides N."/>
            <person name="Kim E."/>
            <person name="Magnuson T."/>
            <person name="Richardson P."/>
        </authorList>
    </citation>
    <scope>NUCLEOTIDE SEQUENCE [LARGE SCALE GENOMIC DNA]</scope>
    <source>
        <strain evidence="2 3">JF-5</strain>
    </source>
</reference>
<keyword evidence="3" id="KW-1185">Reference proteome</keyword>
<dbReference type="HOGENOM" id="CLU_098254_2_0_5"/>
<dbReference type="Proteomes" id="UP000000245">
    <property type="component" value="Chromosome"/>
</dbReference>
<evidence type="ECO:0000313" key="3">
    <source>
        <dbReference type="Proteomes" id="UP000000245"/>
    </source>
</evidence>
<dbReference type="SUPFAM" id="SSF55729">
    <property type="entry name" value="Acyl-CoA N-acyltransferases (Nat)"/>
    <property type="match status" value="1"/>
</dbReference>
<dbReference type="EMBL" id="CP000697">
    <property type="protein sequence ID" value="ABQ30082.1"/>
    <property type="molecule type" value="Genomic_DNA"/>
</dbReference>
<evidence type="ECO:0000259" key="1">
    <source>
        <dbReference type="PROSITE" id="PS51186"/>
    </source>
</evidence>
<name>A5FWV0_ACICJ</name>
<evidence type="ECO:0000313" key="2">
    <source>
        <dbReference type="EMBL" id="ABQ30082.1"/>
    </source>
</evidence>
<dbReference type="RefSeq" id="WP_007423768.1">
    <property type="nucleotide sequence ID" value="NC_009484.1"/>
</dbReference>
<gene>
    <name evidence="2" type="ordered locus">Acry_0863</name>
</gene>
<dbReference type="GO" id="GO:0016747">
    <property type="term" value="F:acyltransferase activity, transferring groups other than amino-acyl groups"/>
    <property type="evidence" value="ECO:0007669"/>
    <property type="project" value="InterPro"/>
</dbReference>
<dbReference type="Pfam" id="PF00583">
    <property type="entry name" value="Acetyltransf_1"/>
    <property type="match status" value="1"/>
</dbReference>
<protein>
    <submittedName>
        <fullName evidence="2">GCN5-related N-acetyltransferase</fullName>
    </submittedName>
</protein>
<dbReference type="InterPro" id="IPR000182">
    <property type="entry name" value="GNAT_dom"/>
</dbReference>
<dbReference type="InterPro" id="IPR016181">
    <property type="entry name" value="Acyl_CoA_acyltransferase"/>
</dbReference>
<dbReference type="PROSITE" id="PS51186">
    <property type="entry name" value="GNAT"/>
    <property type="match status" value="1"/>
</dbReference>
<proteinExistence type="predicted"/>
<dbReference type="CDD" id="cd04301">
    <property type="entry name" value="NAT_SF"/>
    <property type="match status" value="1"/>
</dbReference>
<dbReference type="AlphaFoldDB" id="A5FWV0"/>